<feature type="domain" description="ATP-grasp" evidence="15">
    <location>
        <begin position="134"/>
        <end position="339"/>
    </location>
</feature>
<dbReference type="InterPro" id="IPR016185">
    <property type="entry name" value="PreATP-grasp_dom_sf"/>
</dbReference>
<evidence type="ECO:0000256" key="3">
    <source>
        <dbReference type="ARBA" id="ARBA00010871"/>
    </source>
</evidence>
<dbReference type="SUPFAM" id="SSF52440">
    <property type="entry name" value="PreATP-grasp domain"/>
    <property type="match status" value="1"/>
</dbReference>
<keyword evidence="9 13" id="KW-0133">Cell shape</keyword>
<evidence type="ECO:0000256" key="9">
    <source>
        <dbReference type="ARBA" id="ARBA00022960"/>
    </source>
</evidence>
<comment type="similarity">
    <text evidence="3 13">Belongs to the D-alanine--D-alanine ligase family.</text>
</comment>
<keyword evidence="10 13" id="KW-0573">Peptidoglycan synthesis</keyword>
<evidence type="ECO:0000259" key="15">
    <source>
        <dbReference type="PROSITE" id="PS50975"/>
    </source>
</evidence>
<comment type="pathway">
    <text evidence="13">Cell wall biogenesis; peptidoglycan biosynthesis.</text>
</comment>
<evidence type="ECO:0000256" key="7">
    <source>
        <dbReference type="ARBA" id="ARBA00022840"/>
    </source>
</evidence>
<dbReference type="Gene3D" id="3.30.1490.20">
    <property type="entry name" value="ATP-grasp fold, A domain"/>
    <property type="match status" value="1"/>
</dbReference>
<dbReference type="InterPro" id="IPR011095">
    <property type="entry name" value="Dala_Dala_lig_C"/>
</dbReference>
<dbReference type="InterPro" id="IPR011761">
    <property type="entry name" value="ATP-grasp"/>
</dbReference>
<dbReference type="NCBIfam" id="NF002526">
    <property type="entry name" value="PRK01966.1-2"/>
    <property type="match status" value="1"/>
</dbReference>
<dbReference type="PROSITE" id="PS00843">
    <property type="entry name" value="DALA_DALA_LIGASE_1"/>
    <property type="match status" value="1"/>
</dbReference>
<dbReference type="PROSITE" id="PS00844">
    <property type="entry name" value="DALA_DALA_LIGASE_2"/>
    <property type="match status" value="1"/>
</dbReference>
<evidence type="ECO:0000256" key="1">
    <source>
        <dbReference type="ARBA" id="ARBA00001936"/>
    </source>
</evidence>
<dbReference type="InterPro" id="IPR005905">
    <property type="entry name" value="D_ala_D_ala"/>
</dbReference>
<keyword evidence="13" id="KW-0963">Cytoplasm</keyword>
<dbReference type="Proteomes" id="UP001597568">
    <property type="component" value="Unassembled WGS sequence"/>
</dbReference>
<name>A0ABW5Y2T9_9BACL</name>
<evidence type="ECO:0000256" key="5">
    <source>
        <dbReference type="ARBA" id="ARBA00022723"/>
    </source>
</evidence>
<evidence type="ECO:0000256" key="8">
    <source>
        <dbReference type="ARBA" id="ARBA00022842"/>
    </source>
</evidence>
<dbReference type="NCBIfam" id="NF002528">
    <property type="entry name" value="PRK01966.1-4"/>
    <property type="match status" value="1"/>
</dbReference>
<evidence type="ECO:0000256" key="13">
    <source>
        <dbReference type="HAMAP-Rule" id="MF_00047"/>
    </source>
</evidence>
<dbReference type="InterPro" id="IPR000291">
    <property type="entry name" value="D-Ala_lig_Van_CS"/>
</dbReference>
<dbReference type="PROSITE" id="PS50975">
    <property type="entry name" value="ATP_GRASP"/>
    <property type="match status" value="1"/>
</dbReference>
<dbReference type="NCBIfam" id="TIGR01205">
    <property type="entry name" value="D_ala_D_alaTIGR"/>
    <property type="match status" value="1"/>
</dbReference>
<reference evidence="17" key="1">
    <citation type="journal article" date="2019" name="Int. J. Syst. Evol. Microbiol.">
        <title>The Global Catalogue of Microorganisms (GCM) 10K type strain sequencing project: providing services to taxonomists for standard genome sequencing and annotation.</title>
        <authorList>
            <consortium name="The Broad Institute Genomics Platform"/>
            <consortium name="The Broad Institute Genome Sequencing Center for Infectious Disease"/>
            <person name="Wu L."/>
            <person name="Ma J."/>
        </authorList>
    </citation>
    <scope>NUCLEOTIDE SEQUENCE [LARGE SCALE GENOMIC DNA]</scope>
    <source>
        <strain evidence="17">KCTC 33522</strain>
    </source>
</reference>
<dbReference type="EC" id="6.3.2.4" evidence="13"/>
<dbReference type="Pfam" id="PF01820">
    <property type="entry name" value="Dala_Dala_lig_N"/>
    <property type="match status" value="1"/>
</dbReference>
<dbReference type="HAMAP" id="MF_00047">
    <property type="entry name" value="Dala_Dala_lig"/>
    <property type="match status" value="1"/>
</dbReference>
<protein>
    <recommendedName>
        <fullName evidence="13">D-alanine--D-alanine ligase</fullName>
        <ecNumber evidence="13">6.3.2.4</ecNumber>
    </recommendedName>
    <alternativeName>
        <fullName evidence="13">D-Ala-D-Ala ligase</fullName>
    </alternativeName>
    <alternativeName>
        <fullName evidence="13">D-alanylalanine synthetase</fullName>
    </alternativeName>
</protein>
<dbReference type="SUPFAM" id="SSF56059">
    <property type="entry name" value="Glutathione synthetase ATP-binding domain-like"/>
    <property type="match status" value="1"/>
</dbReference>
<evidence type="ECO:0000313" key="16">
    <source>
        <dbReference type="EMBL" id="MFD2869556.1"/>
    </source>
</evidence>
<evidence type="ECO:0000256" key="6">
    <source>
        <dbReference type="ARBA" id="ARBA00022741"/>
    </source>
</evidence>
<comment type="subcellular location">
    <subcellularLocation>
        <location evidence="13">Cytoplasm</location>
    </subcellularLocation>
</comment>
<keyword evidence="12 13" id="KW-0961">Cell wall biogenesis/degradation</keyword>
<organism evidence="16 17">
    <name type="scientific">Kurthia populi</name>
    <dbReference type="NCBI Taxonomy" id="1562132"/>
    <lineage>
        <taxon>Bacteria</taxon>
        <taxon>Bacillati</taxon>
        <taxon>Bacillota</taxon>
        <taxon>Bacilli</taxon>
        <taxon>Bacillales</taxon>
        <taxon>Caryophanaceae</taxon>
        <taxon>Kurthia</taxon>
    </lineage>
</organism>
<keyword evidence="17" id="KW-1185">Reference proteome</keyword>
<comment type="catalytic activity">
    <reaction evidence="13">
        <text>2 D-alanine + ATP = D-alanyl-D-alanine + ADP + phosphate + H(+)</text>
        <dbReference type="Rhea" id="RHEA:11224"/>
        <dbReference type="ChEBI" id="CHEBI:15378"/>
        <dbReference type="ChEBI" id="CHEBI:30616"/>
        <dbReference type="ChEBI" id="CHEBI:43474"/>
        <dbReference type="ChEBI" id="CHEBI:57416"/>
        <dbReference type="ChEBI" id="CHEBI:57822"/>
        <dbReference type="ChEBI" id="CHEBI:456216"/>
        <dbReference type="EC" id="6.3.2.4"/>
    </reaction>
</comment>
<dbReference type="Gene3D" id="3.30.470.20">
    <property type="entry name" value="ATP-grasp fold, B domain"/>
    <property type="match status" value="1"/>
</dbReference>
<keyword evidence="7 14" id="KW-0067">ATP-binding</keyword>
<evidence type="ECO:0000256" key="12">
    <source>
        <dbReference type="ARBA" id="ARBA00023316"/>
    </source>
</evidence>
<accession>A0ABW5Y2T9</accession>
<dbReference type="Gene3D" id="3.40.50.20">
    <property type="match status" value="1"/>
</dbReference>
<dbReference type="RefSeq" id="WP_380148230.1">
    <property type="nucleotide sequence ID" value="NZ_JBHUOR010000120.1"/>
</dbReference>
<dbReference type="EMBL" id="JBHUOR010000120">
    <property type="protein sequence ID" value="MFD2869556.1"/>
    <property type="molecule type" value="Genomic_DNA"/>
</dbReference>
<sequence length="354" mass="39405">MNKKLGLLYGGKSAEHDVSLSTAKAATQALNFDKYDIFPVFITRGGEWRVGEQLTAPAESIEQLAFTRDADSENDVTEFLTSLKERKFDVIFPLLHGTNGEDGTVQGFLEVLNLPYVGNGVLASSAGMDKVSMKQLFEIAGLPQVPYTYFIRNDWHKQKDALIAEMEEKLTYPMFVKPANLGSSVGVSKADDREKLIEAVELALKYDRKIVVETGVVAREVEMAVLGNDEPETSVPGEIKPKTAFYDYDSKYNDNSTDLLIPAPVTADVEAQLSDMAKRAFKILDGSGLVRADFFVTAENEIFINEVNTLPGFTPVSMYPILWKNTGLPYNELIEKLINLGIERHAEKQQLQYQ</sequence>
<dbReference type="PANTHER" id="PTHR23132">
    <property type="entry name" value="D-ALANINE--D-ALANINE LIGASE"/>
    <property type="match status" value="1"/>
</dbReference>
<dbReference type="InterPro" id="IPR013815">
    <property type="entry name" value="ATP_grasp_subdomain_1"/>
</dbReference>
<proteinExistence type="inferred from homology"/>
<dbReference type="GO" id="GO:0008716">
    <property type="term" value="F:D-alanine-D-alanine ligase activity"/>
    <property type="evidence" value="ECO:0007669"/>
    <property type="project" value="UniProtKB-EC"/>
</dbReference>
<evidence type="ECO:0000256" key="11">
    <source>
        <dbReference type="ARBA" id="ARBA00023211"/>
    </source>
</evidence>
<comment type="cofactor">
    <cofactor evidence="1">
        <name>Mn(2+)</name>
        <dbReference type="ChEBI" id="CHEBI:29035"/>
    </cofactor>
</comment>
<keyword evidence="4 13" id="KW-0436">Ligase</keyword>
<comment type="function">
    <text evidence="13">Cell wall formation.</text>
</comment>
<dbReference type="PANTHER" id="PTHR23132:SF25">
    <property type="entry name" value="D-ALANINE--D-ALANINE LIGASE A"/>
    <property type="match status" value="1"/>
</dbReference>
<keyword evidence="8" id="KW-0460">Magnesium</keyword>
<evidence type="ECO:0000256" key="14">
    <source>
        <dbReference type="PROSITE-ProRule" id="PRU00409"/>
    </source>
</evidence>
<keyword evidence="5" id="KW-0479">Metal-binding</keyword>
<comment type="caution">
    <text evidence="16">The sequence shown here is derived from an EMBL/GenBank/DDBJ whole genome shotgun (WGS) entry which is preliminary data.</text>
</comment>
<evidence type="ECO:0000256" key="2">
    <source>
        <dbReference type="ARBA" id="ARBA00001946"/>
    </source>
</evidence>
<dbReference type="PIRSF" id="PIRSF039102">
    <property type="entry name" value="Ddl/VanB"/>
    <property type="match status" value="1"/>
</dbReference>
<gene>
    <name evidence="13" type="primary">ddl</name>
    <name evidence="16" type="ORF">ACFSY7_13760</name>
</gene>
<keyword evidence="6 14" id="KW-0547">Nucleotide-binding</keyword>
<evidence type="ECO:0000313" key="17">
    <source>
        <dbReference type="Proteomes" id="UP001597568"/>
    </source>
</evidence>
<evidence type="ECO:0000256" key="4">
    <source>
        <dbReference type="ARBA" id="ARBA00022598"/>
    </source>
</evidence>
<evidence type="ECO:0000256" key="10">
    <source>
        <dbReference type="ARBA" id="ARBA00022984"/>
    </source>
</evidence>
<dbReference type="Pfam" id="PF07478">
    <property type="entry name" value="Dala_Dala_lig_C"/>
    <property type="match status" value="1"/>
</dbReference>
<keyword evidence="11" id="KW-0464">Manganese</keyword>
<comment type="cofactor">
    <cofactor evidence="2">
        <name>Mg(2+)</name>
        <dbReference type="ChEBI" id="CHEBI:18420"/>
    </cofactor>
</comment>
<dbReference type="InterPro" id="IPR011127">
    <property type="entry name" value="Dala_Dala_lig_N"/>
</dbReference>